<evidence type="ECO:0000256" key="4">
    <source>
        <dbReference type="PROSITE-ProRule" id="PRU01091"/>
    </source>
</evidence>
<evidence type="ECO:0000256" key="3">
    <source>
        <dbReference type="ARBA" id="ARBA00023125"/>
    </source>
</evidence>
<dbReference type="EMBL" id="BAEN01000076">
    <property type="protein sequence ID" value="GAC16505.1"/>
    <property type="molecule type" value="Genomic_DNA"/>
</dbReference>
<evidence type="ECO:0000256" key="2">
    <source>
        <dbReference type="ARBA" id="ARBA00022803"/>
    </source>
</evidence>
<dbReference type="RefSeq" id="WP_008846307.1">
    <property type="nucleotide sequence ID" value="NZ_BAEN01000076.1"/>
</dbReference>
<dbReference type="GO" id="GO:0006355">
    <property type="term" value="P:regulation of DNA-templated transcription"/>
    <property type="evidence" value="ECO:0007669"/>
    <property type="project" value="InterPro"/>
</dbReference>
<dbReference type="GO" id="GO:0003677">
    <property type="term" value="F:DNA binding"/>
    <property type="evidence" value="ECO:0007669"/>
    <property type="project" value="UniProtKB-UniRule"/>
</dbReference>
<feature type="DNA-binding region" description="OmpR/PhoB-type" evidence="4">
    <location>
        <begin position="1"/>
        <end position="98"/>
    </location>
</feature>
<dbReference type="OrthoDB" id="9180348at2"/>
<dbReference type="eggNOG" id="COG0457">
    <property type="taxonomic scope" value="Bacteria"/>
</dbReference>
<dbReference type="Gene3D" id="1.10.10.10">
    <property type="entry name" value="Winged helix-like DNA-binding domain superfamily/Winged helix DNA-binding domain"/>
    <property type="match status" value="1"/>
</dbReference>
<dbReference type="InterPro" id="IPR036388">
    <property type="entry name" value="WH-like_DNA-bd_sf"/>
</dbReference>
<keyword evidence="3 4" id="KW-0238">DNA-binding</keyword>
<dbReference type="PANTHER" id="PTHR44858:SF1">
    <property type="entry name" value="UDP-N-ACETYLGLUCOSAMINE--PEPTIDE N-ACETYLGLUCOSAMINYLTRANSFERASE SPINDLY-RELATED"/>
    <property type="match status" value="1"/>
</dbReference>
<dbReference type="SUPFAM" id="SSF48452">
    <property type="entry name" value="TPR-like"/>
    <property type="match status" value="1"/>
</dbReference>
<comment type="caution">
    <text evidence="6">The sequence shown here is derived from an EMBL/GenBank/DDBJ whole genome shotgun (WGS) entry which is preliminary data.</text>
</comment>
<name>K6YZ68_9ALTE</name>
<dbReference type="PROSITE" id="PS51755">
    <property type="entry name" value="OMPR_PHOB"/>
    <property type="match status" value="1"/>
</dbReference>
<sequence>MIYKIDKFEVDTEQFRITNSGNAVSIEPKVFDLIVYLIKHRQNLISRDELFAQIWSGREVSDTTLSNHIKSARKVFGDNGELQNVIKTVRGRGYQFVAPVEEYDAVVTHDPDSKSQRTLAFSWNRVLPLIVLFPLLIYAAWLNWQDIASKSSSQKKPELVEINNQQTPNSESQKLDLLPSSNLAAYELFVAGQLQVSHLDHQSLLRSIELFDQAIELDPQFEAAYVAKANAYRLIMSYFERPVEVLPKVVSAVLDALKVNPQSAQALSSLGLAYVFAWRWQDAWKMLNAAKSIDPNIAQTELGFALYYSGIGDKEGVVRSLTLARELDPLNVEIADWGNWALMMVGEQEAAITWSKDKLRLHPKVGMIYSGASVTASLSKQHSRAISLAQNGVQLDPESPYAYLALAQAYGFANQVDKIPALLEKAEKLNSYVCPYESAVNYILLEDYERAFAHLNDAVESRSNCLVFTRNDLRLTPIRQDPRFSALLIRIGLDDASIAKYAR</sequence>
<dbReference type="InterPro" id="IPR050498">
    <property type="entry name" value="Ycf3"/>
</dbReference>
<dbReference type="Pfam" id="PF00486">
    <property type="entry name" value="Trans_reg_C"/>
    <property type="match status" value="1"/>
</dbReference>
<dbReference type="eggNOG" id="COG3710">
    <property type="taxonomic scope" value="Bacteria"/>
</dbReference>
<protein>
    <submittedName>
        <fullName evidence="6">Transcriptional activator of cad operon</fullName>
    </submittedName>
</protein>
<dbReference type="GO" id="GO:0000160">
    <property type="term" value="P:phosphorelay signal transduction system"/>
    <property type="evidence" value="ECO:0007669"/>
    <property type="project" value="InterPro"/>
</dbReference>
<evidence type="ECO:0000313" key="6">
    <source>
        <dbReference type="EMBL" id="GAC16505.1"/>
    </source>
</evidence>
<evidence type="ECO:0000259" key="5">
    <source>
        <dbReference type="PROSITE" id="PS51755"/>
    </source>
</evidence>
<dbReference type="InterPro" id="IPR016032">
    <property type="entry name" value="Sig_transdc_resp-reg_C-effctor"/>
</dbReference>
<dbReference type="SUPFAM" id="SSF46894">
    <property type="entry name" value="C-terminal effector domain of the bipartite response regulators"/>
    <property type="match status" value="1"/>
</dbReference>
<feature type="domain" description="OmpR/PhoB-type" evidence="5">
    <location>
        <begin position="1"/>
        <end position="98"/>
    </location>
</feature>
<keyword evidence="7" id="KW-1185">Reference proteome</keyword>
<evidence type="ECO:0000256" key="1">
    <source>
        <dbReference type="ARBA" id="ARBA00022737"/>
    </source>
</evidence>
<dbReference type="CDD" id="cd00383">
    <property type="entry name" value="trans_reg_C"/>
    <property type="match status" value="1"/>
</dbReference>
<evidence type="ECO:0000313" key="7">
    <source>
        <dbReference type="Proteomes" id="UP000006334"/>
    </source>
</evidence>
<dbReference type="InterPro" id="IPR011990">
    <property type="entry name" value="TPR-like_helical_dom_sf"/>
</dbReference>
<reference evidence="6 7" key="1">
    <citation type="journal article" date="2017" name="Antonie Van Leeuwenhoek">
        <title>Rhizobium rhizosphaerae sp. nov., a novel species isolated from rice rhizosphere.</title>
        <authorList>
            <person name="Zhao J.J."/>
            <person name="Zhang J."/>
            <person name="Zhang R.J."/>
            <person name="Zhang C.W."/>
            <person name="Yin H.Q."/>
            <person name="Zhang X.X."/>
        </authorList>
    </citation>
    <scope>NUCLEOTIDE SEQUENCE [LARGE SCALE GENOMIC DNA]</scope>
    <source>
        <strain evidence="6 7">E3</strain>
    </source>
</reference>
<dbReference type="STRING" id="1127673.GLIP_3894"/>
<gene>
    <name evidence="6" type="primary">cadC</name>
    <name evidence="6" type="ORF">GLIP_3894</name>
</gene>
<dbReference type="Gene3D" id="1.25.40.10">
    <property type="entry name" value="Tetratricopeptide repeat domain"/>
    <property type="match status" value="2"/>
</dbReference>
<keyword evidence="2" id="KW-0802">TPR repeat</keyword>
<dbReference type="InterPro" id="IPR001867">
    <property type="entry name" value="OmpR/PhoB-type_DNA-bd"/>
</dbReference>
<dbReference type="AlphaFoldDB" id="K6YZ68"/>
<proteinExistence type="predicted"/>
<dbReference type="Proteomes" id="UP000006334">
    <property type="component" value="Unassembled WGS sequence"/>
</dbReference>
<keyword evidence="1" id="KW-0677">Repeat</keyword>
<accession>K6YZ68</accession>
<dbReference type="PANTHER" id="PTHR44858">
    <property type="entry name" value="TETRATRICOPEPTIDE REPEAT PROTEIN 6"/>
    <property type="match status" value="1"/>
</dbReference>
<dbReference type="SMART" id="SM00862">
    <property type="entry name" value="Trans_reg_C"/>
    <property type="match status" value="1"/>
</dbReference>
<organism evidence="6 7">
    <name type="scientific">Aliiglaciecola lipolytica E3</name>
    <dbReference type="NCBI Taxonomy" id="1127673"/>
    <lineage>
        <taxon>Bacteria</taxon>
        <taxon>Pseudomonadati</taxon>
        <taxon>Pseudomonadota</taxon>
        <taxon>Gammaproteobacteria</taxon>
        <taxon>Alteromonadales</taxon>
        <taxon>Alteromonadaceae</taxon>
        <taxon>Aliiglaciecola</taxon>
    </lineage>
</organism>